<evidence type="ECO:0000256" key="6">
    <source>
        <dbReference type="ARBA" id="ARBA00022801"/>
    </source>
</evidence>
<dbReference type="Gene3D" id="1.20.1540.10">
    <property type="entry name" value="Rhomboid-like"/>
    <property type="match status" value="1"/>
</dbReference>
<proteinExistence type="inferred from homology"/>
<keyword evidence="6" id="KW-0378">Hydrolase</keyword>
<evidence type="ECO:0000256" key="9">
    <source>
        <dbReference type="ARBA" id="ARBA00023136"/>
    </source>
</evidence>
<feature type="transmembrane region" description="Helical" evidence="11">
    <location>
        <begin position="307"/>
        <end position="330"/>
    </location>
</feature>
<dbReference type="InterPro" id="IPR050925">
    <property type="entry name" value="Rhomboid_protease_S54"/>
</dbReference>
<gene>
    <name evidence="13" type="ORF">E4Q23_09700</name>
</gene>
<feature type="transmembrane region" description="Helical" evidence="11">
    <location>
        <begin position="369"/>
        <end position="389"/>
    </location>
</feature>
<dbReference type="PANTHER" id="PTHR43731:SF14">
    <property type="entry name" value="PRESENILIN-ASSOCIATED RHOMBOID-LIKE PROTEIN, MITOCHONDRIAL"/>
    <property type="match status" value="1"/>
</dbReference>
<dbReference type="PROSITE" id="PS50199">
    <property type="entry name" value="ZF_RANBP2_2"/>
    <property type="match status" value="1"/>
</dbReference>
<dbReference type="PROSITE" id="PS01358">
    <property type="entry name" value="ZF_RANBP2_1"/>
    <property type="match status" value="1"/>
</dbReference>
<keyword evidence="9 11" id="KW-0472">Membrane</keyword>
<evidence type="ECO:0000256" key="10">
    <source>
        <dbReference type="SAM" id="MobiDB-lite"/>
    </source>
</evidence>
<keyword evidence="5" id="KW-0863">Zinc-finger</keyword>
<dbReference type="InterPro" id="IPR035952">
    <property type="entry name" value="Rhomboid-like_sf"/>
</dbReference>
<evidence type="ECO:0000313" key="14">
    <source>
        <dbReference type="Proteomes" id="UP000749010"/>
    </source>
</evidence>
<evidence type="ECO:0000256" key="2">
    <source>
        <dbReference type="ARBA" id="ARBA00009045"/>
    </source>
</evidence>
<dbReference type="GO" id="GO:0008233">
    <property type="term" value="F:peptidase activity"/>
    <property type="evidence" value="ECO:0007669"/>
    <property type="project" value="UniProtKB-KW"/>
</dbReference>
<evidence type="ECO:0000256" key="8">
    <source>
        <dbReference type="ARBA" id="ARBA00022989"/>
    </source>
</evidence>
<keyword evidence="14" id="KW-1185">Reference proteome</keyword>
<accession>A0ABX1TUR0</accession>
<comment type="subcellular location">
    <subcellularLocation>
        <location evidence="1">Membrane</location>
        <topology evidence="1">Multi-pass membrane protein</topology>
    </subcellularLocation>
</comment>
<keyword evidence="8 11" id="KW-1133">Transmembrane helix</keyword>
<reference evidence="13 14" key="1">
    <citation type="submission" date="2019-03" db="EMBL/GenBank/DDBJ databases">
        <title>Metabolic reconstructions from genomes of highly enriched 'Candidatus Accumulibacter' and 'Candidatus Competibacter' bioreactor populations.</title>
        <authorList>
            <person name="Annavajhala M.K."/>
            <person name="Welles L."/>
            <person name="Abbas B."/>
            <person name="Sorokin D."/>
            <person name="Park H."/>
            <person name="Van Loosdrecht M."/>
            <person name="Chandran K."/>
        </authorList>
    </citation>
    <scope>NUCLEOTIDE SEQUENCE [LARGE SCALE GENOMIC DNA]</scope>
    <source>
        <strain evidence="13 14">SBR_S</strain>
    </source>
</reference>
<keyword evidence="7" id="KW-0862">Zinc</keyword>
<protein>
    <submittedName>
        <fullName evidence="13">Rhomboid family intramembrane serine protease</fullName>
    </submittedName>
</protein>
<evidence type="ECO:0000256" key="7">
    <source>
        <dbReference type="ARBA" id="ARBA00022833"/>
    </source>
</evidence>
<feature type="transmembrane region" description="Helical" evidence="11">
    <location>
        <begin position="82"/>
        <end position="100"/>
    </location>
</feature>
<evidence type="ECO:0000313" key="13">
    <source>
        <dbReference type="EMBL" id="NMQ28007.1"/>
    </source>
</evidence>
<keyword evidence="4" id="KW-0479">Metal-binding</keyword>
<feature type="transmembrane region" description="Helical" evidence="11">
    <location>
        <begin position="106"/>
        <end position="124"/>
    </location>
</feature>
<name>A0ABX1TUR0_9PROT</name>
<evidence type="ECO:0000256" key="11">
    <source>
        <dbReference type="SAM" id="Phobius"/>
    </source>
</evidence>
<comment type="similarity">
    <text evidence="2">Belongs to the peptidase S54 family.</text>
</comment>
<dbReference type="SUPFAM" id="SSF144091">
    <property type="entry name" value="Rhomboid-like"/>
    <property type="match status" value="1"/>
</dbReference>
<feature type="transmembrane region" description="Helical" evidence="11">
    <location>
        <begin position="257"/>
        <end position="278"/>
    </location>
</feature>
<dbReference type="PANTHER" id="PTHR43731">
    <property type="entry name" value="RHOMBOID PROTEASE"/>
    <property type="match status" value="1"/>
</dbReference>
<dbReference type="EMBL" id="SPMY01000025">
    <property type="protein sequence ID" value="NMQ28007.1"/>
    <property type="molecule type" value="Genomic_DNA"/>
</dbReference>
<feature type="domain" description="RanBP2-type" evidence="12">
    <location>
        <begin position="2"/>
        <end position="31"/>
    </location>
</feature>
<evidence type="ECO:0000259" key="12">
    <source>
        <dbReference type="PROSITE" id="PS50199"/>
    </source>
</evidence>
<dbReference type="InterPro" id="IPR001876">
    <property type="entry name" value="Znf_RanBP2"/>
</dbReference>
<feature type="region of interest" description="Disordered" evidence="10">
    <location>
        <begin position="27"/>
        <end position="70"/>
    </location>
</feature>
<evidence type="ECO:0000256" key="4">
    <source>
        <dbReference type="ARBA" id="ARBA00022723"/>
    </source>
</evidence>
<dbReference type="GO" id="GO:0006508">
    <property type="term" value="P:proteolysis"/>
    <property type="evidence" value="ECO:0007669"/>
    <property type="project" value="UniProtKB-KW"/>
</dbReference>
<organism evidence="13 14">
    <name type="scientific">Candidatus Accumulibacter phosphatis</name>
    <dbReference type="NCBI Taxonomy" id="327160"/>
    <lineage>
        <taxon>Bacteria</taxon>
        <taxon>Pseudomonadati</taxon>
        <taxon>Pseudomonadota</taxon>
        <taxon>Betaproteobacteria</taxon>
        <taxon>Candidatus Accumulibacter</taxon>
    </lineage>
</organism>
<dbReference type="InterPro" id="IPR022764">
    <property type="entry name" value="Peptidase_S54_rhomboid_dom"/>
</dbReference>
<evidence type="ECO:0000256" key="1">
    <source>
        <dbReference type="ARBA" id="ARBA00004141"/>
    </source>
</evidence>
<dbReference type="Pfam" id="PF01694">
    <property type="entry name" value="Rhomboid"/>
    <property type="match status" value="1"/>
</dbReference>
<feature type="transmembrane region" description="Helical" evidence="11">
    <location>
        <begin position="454"/>
        <end position="476"/>
    </location>
</feature>
<comment type="caution">
    <text evidence="13">The sequence shown here is derived from an EMBL/GenBank/DDBJ whole genome shotgun (WGS) entry which is preliminary data.</text>
</comment>
<keyword evidence="13" id="KW-0645">Protease</keyword>
<dbReference type="Proteomes" id="UP000749010">
    <property type="component" value="Unassembled WGS sequence"/>
</dbReference>
<sequence>MPDHSWTCPACHSANAVATEACRECGAPAATAPEPGDPSSADRGDLPAAGDLSPAGQVSGQSGQPSETFFASRESPLAKARIYVFAGLAAGFAMVIVKQGGFSTDLLLTLPILLLFALPVWLHFRNQLRFGQAMVILSDEAIEAPNLAATEKTLRWADVDAIALDLKQLTPVLAFHLKELDGFRSSRKSWSGNNPSKPTLGLSAFSPADQERLLDAVRRRHRRALGGIAPEPGATGNELRERREFQERIKALQPYTWATHALIAANILIWLVTLLYGAEFSRTAAENLLLFGGNAASEVQKGEWWRLLSAIFLHGSLLHLAMNMLGLYTAGMIVERIYGPRLLLIIYLGSGLLGSALSLHFAAQQAVSVGASGAVFGVAGALLAALFQHRDKLPGSFSKQTQAGIGLFVLYSLVQGFGQSGIDNAAHVGGLLAGCLAAFVLPERFDLDHYRRVFASRAIAALAILGLATVGLAAMAPLATVDPGRILAGSQLPLLERAVSRFDSGLRSIAYDQDEVKAGRLSEREADERSRSVHAPIFRGISDDLSQVVLRPGDPRVPLVQDMRRMSELLTESLAMESVLDEASGKLEPANPARMAEMESELVAPGERVTKAIQALAAKK</sequence>
<keyword evidence="3 11" id="KW-0812">Transmembrane</keyword>
<feature type="transmembrane region" description="Helical" evidence="11">
    <location>
        <begin position="342"/>
        <end position="363"/>
    </location>
</feature>
<evidence type="ECO:0000256" key="3">
    <source>
        <dbReference type="ARBA" id="ARBA00022692"/>
    </source>
</evidence>
<feature type="compositionally biased region" description="Polar residues" evidence="10">
    <location>
        <begin position="56"/>
        <end position="69"/>
    </location>
</feature>
<evidence type="ECO:0000256" key="5">
    <source>
        <dbReference type="ARBA" id="ARBA00022771"/>
    </source>
</evidence>